<dbReference type="EnsemblPlants" id="AUR62042582-RA">
    <property type="protein sequence ID" value="AUR62042582-RA:cds"/>
    <property type="gene ID" value="AUR62042582"/>
</dbReference>
<dbReference type="Proteomes" id="UP000596660">
    <property type="component" value="Unplaced"/>
</dbReference>
<reference evidence="2" key="1">
    <citation type="journal article" date="2017" name="Nature">
        <title>The genome of Chenopodium quinoa.</title>
        <authorList>
            <person name="Jarvis D.E."/>
            <person name="Ho Y.S."/>
            <person name="Lightfoot D.J."/>
            <person name="Schmoeckel S.M."/>
            <person name="Li B."/>
            <person name="Borm T.J.A."/>
            <person name="Ohyanagi H."/>
            <person name="Mineta K."/>
            <person name="Michell C.T."/>
            <person name="Saber N."/>
            <person name="Kharbatia N.M."/>
            <person name="Rupper R.R."/>
            <person name="Sharp A.R."/>
            <person name="Dally N."/>
            <person name="Boughton B.A."/>
            <person name="Woo Y.H."/>
            <person name="Gao G."/>
            <person name="Schijlen E.G.W.M."/>
            <person name="Guo X."/>
            <person name="Momin A.A."/>
            <person name="Negrao S."/>
            <person name="Al-Babili S."/>
            <person name="Gehring C."/>
            <person name="Roessner U."/>
            <person name="Jung C."/>
            <person name="Murphy K."/>
            <person name="Arold S.T."/>
            <person name="Gojobori T."/>
            <person name="van der Linden C.G."/>
            <person name="van Loo E.N."/>
            <person name="Jellen E.N."/>
            <person name="Maughan P.J."/>
            <person name="Tester M."/>
        </authorList>
    </citation>
    <scope>NUCLEOTIDE SEQUENCE [LARGE SCALE GENOMIC DNA]</scope>
    <source>
        <strain evidence="2">cv. PI 614886</strain>
    </source>
</reference>
<feature type="compositionally biased region" description="Low complexity" evidence="1">
    <location>
        <begin position="73"/>
        <end position="84"/>
    </location>
</feature>
<feature type="region of interest" description="Disordered" evidence="1">
    <location>
        <begin position="1"/>
        <end position="99"/>
    </location>
</feature>
<organism evidence="2 3">
    <name type="scientific">Chenopodium quinoa</name>
    <name type="common">Quinoa</name>
    <dbReference type="NCBI Taxonomy" id="63459"/>
    <lineage>
        <taxon>Eukaryota</taxon>
        <taxon>Viridiplantae</taxon>
        <taxon>Streptophyta</taxon>
        <taxon>Embryophyta</taxon>
        <taxon>Tracheophyta</taxon>
        <taxon>Spermatophyta</taxon>
        <taxon>Magnoliopsida</taxon>
        <taxon>eudicotyledons</taxon>
        <taxon>Gunneridae</taxon>
        <taxon>Pentapetalae</taxon>
        <taxon>Caryophyllales</taxon>
        <taxon>Chenopodiaceae</taxon>
        <taxon>Chenopodioideae</taxon>
        <taxon>Atripliceae</taxon>
        <taxon>Chenopodium</taxon>
    </lineage>
</organism>
<evidence type="ECO:0000256" key="1">
    <source>
        <dbReference type="SAM" id="MobiDB-lite"/>
    </source>
</evidence>
<evidence type="ECO:0000313" key="2">
    <source>
        <dbReference type="EnsemblPlants" id="AUR62042582-RA:cds"/>
    </source>
</evidence>
<accession>A0A803N9E8</accession>
<feature type="compositionally biased region" description="Polar residues" evidence="1">
    <location>
        <begin position="1"/>
        <end position="12"/>
    </location>
</feature>
<dbReference type="AlphaFoldDB" id="A0A803N9E8"/>
<proteinExistence type="predicted"/>
<evidence type="ECO:0000313" key="3">
    <source>
        <dbReference type="Proteomes" id="UP000596660"/>
    </source>
</evidence>
<keyword evidence="3" id="KW-1185">Reference proteome</keyword>
<dbReference type="Gramene" id="AUR62042582-RA">
    <property type="protein sequence ID" value="AUR62042582-RA:cds"/>
    <property type="gene ID" value="AUR62042582"/>
</dbReference>
<reference evidence="2" key="2">
    <citation type="submission" date="2021-03" db="UniProtKB">
        <authorList>
            <consortium name="EnsemblPlants"/>
        </authorList>
    </citation>
    <scope>IDENTIFICATION</scope>
</reference>
<feature type="compositionally biased region" description="Polar residues" evidence="1">
    <location>
        <begin position="26"/>
        <end position="67"/>
    </location>
</feature>
<name>A0A803N9E8_CHEQI</name>
<protein>
    <submittedName>
        <fullName evidence="2">Uncharacterized protein</fullName>
    </submittedName>
</protein>
<sequence>MPRLSSAKNSYPPSRAIREDIEASARSVSNISSPSHASQVATPSPLPSNTDHFNPMYQSSANQSPLSSRAIELSDNAAASSSLARPPMKKNEPNVREST</sequence>
<feature type="compositionally biased region" description="Basic and acidic residues" evidence="1">
    <location>
        <begin position="89"/>
        <end position="99"/>
    </location>
</feature>